<reference evidence="2 3" key="1">
    <citation type="journal article" date="2016" name="Nat. Commun.">
        <title>Thousands of microbial genomes shed light on interconnected biogeochemical processes in an aquifer system.</title>
        <authorList>
            <person name="Anantharaman K."/>
            <person name="Brown C.T."/>
            <person name="Hug L.A."/>
            <person name="Sharon I."/>
            <person name="Castelle C.J."/>
            <person name="Probst A.J."/>
            <person name="Thomas B.C."/>
            <person name="Singh A."/>
            <person name="Wilkins M.J."/>
            <person name="Karaoz U."/>
            <person name="Brodie E.L."/>
            <person name="Williams K.H."/>
            <person name="Hubbard S.S."/>
            <person name="Banfield J.F."/>
        </authorList>
    </citation>
    <scope>NUCLEOTIDE SEQUENCE [LARGE SCALE GENOMIC DNA]</scope>
</reference>
<evidence type="ECO:0000313" key="2">
    <source>
        <dbReference type="EMBL" id="OGG71419.1"/>
    </source>
</evidence>
<dbReference type="Proteomes" id="UP000179115">
    <property type="component" value="Unassembled WGS sequence"/>
</dbReference>
<evidence type="ECO:0000313" key="3">
    <source>
        <dbReference type="Proteomes" id="UP000179115"/>
    </source>
</evidence>
<gene>
    <name evidence="2" type="ORF">A3A35_01600</name>
</gene>
<name>A0A1F6ECL7_9BACT</name>
<proteinExistence type="predicted"/>
<evidence type="ECO:0008006" key="4">
    <source>
        <dbReference type="Google" id="ProtNLM"/>
    </source>
</evidence>
<accession>A0A1F6ECL7</accession>
<keyword evidence="1" id="KW-1133">Transmembrane helix</keyword>
<dbReference type="STRING" id="1798508.A3A35_01600"/>
<sequence>MSRAFSLMEVLIVVALFGGLFIFSIIALNQFSGTKTLDTSTIEIASVVNEARSKAMGSVGASSYGIHFTSSTVTLFKGETYNASDPDNQITTLSSRIQISAINFTTGGSDIVFARASGKVNTTGNVVVMLVSDASKTRTITIEATGLIRVARHVTYAV</sequence>
<organism evidence="2 3">
    <name type="scientific">Candidatus Kaiserbacteria bacterium RIFCSPLOWO2_01_FULL_51_21</name>
    <dbReference type="NCBI Taxonomy" id="1798508"/>
    <lineage>
        <taxon>Bacteria</taxon>
        <taxon>Candidatus Kaiseribacteriota</taxon>
    </lineage>
</organism>
<comment type="caution">
    <text evidence="2">The sequence shown here is derived from an EMBL/GenBank/DDBJ whole genome shotgun (WGS) entry which is preliminary data.</text>
</comment>
<feature type="transmembrane region" description="Helical" evidence="1">
    <location>
        <begin position="7"/>
        <end position="28"/>
    </location>
</feature>
<evidence type="ECO:0000256" key="1">
    <source>
        <dbReference type="SAM" id="Phobius"/>
    </source>
</evidence>
<keyword evidence="1" id="KW-0812">Transmembrane</keyword>
<protein>
    <recommendedName>
        <fullName evidence="4">General secretion pathway GspH domain-containing protein</fullName>
    </recommendedName>
</protein>
<dbReference type="EMBL" id="MFLV01000023">
    <property type="protein sequence ID" value="OGG71419.1"/>
    <property type="molecule type" value="Genomic_DNA"/>
</dbReference>
<dbReference type="AlphaFoldDB" id="A0A1F6ECL7"/>
<keyword evidence="1" id="KW-0472">Membrane</keyword>